<dbReference type="InterPro" id="IPR014756">
    <property type="entry name" value="Ig_E-set"/>
</dbReference>
<keyword evidence="2" id="KW-0186">Copper</keyword>
<evidence type="ECO:0000256" key="3">
    <source>
        <dbReference type="SAM" id="MobiDB-lite"/>
    </source>
</evidence>
<dbReference type="AlphaFoldDB" id="A0AAV2S1J2"/>
<dbReference type="PANTHER" id="PTHR11511:SF4">
    <property type="entry name" value="PHENOLOXIDASE 2-RELATED"/>
    <property type="match status" value="1"/>
</dbReference>
<feature type="non-terminal residue" evidence="5">
    <location>
        <position position="1"/>
    </location>
</feature>
<feature type="non-terminal residue" evidence="5">
    <location>
        <position position="175"/>
    </location>
</feature>
<dbReference type="InterPro" id="IPR037020">
    <property type="entry name" value="Hemocyanin_C_sf"/>
</dbReference>
<organism evidence="5 6">
    <name type="scientific">Meganyctiphanes norvegica</name>
    <name type="common">Northern krill</name>
    <name type="synonym">Thysanopoda norvegica</name>
    <dbReference type="NCBI Taxonomy" id="48144"/>
    <lineage>
        <taxon>Eukaryota</taxon>
        <taxon>Metazoa</taxon>
        <taxon>Ecdysozoa</taxon>
        <taxon>Arthropoda</taxon>
        <taxon>Crustacea</taxon>
        <taxon>Multicrustacea</taxon>
        <taxon>Malacostraca</taxon>
        <taxon>Eumalacostraca</taxon>
        <taxon>Eucarida</taxon>
        <taxon>Euphausiacea</taxon>
        <taxon>Euphausiidae</taxon>
        <taxon>Meganyctiphanes</taxon>
    </lineage>
</organism>
<dbReference type="InterPro" id="IPR013788">
    <property type="entry name" value="Hemocyanin/hexamerin"/>
</dbReference>
<keyword evidence="1" id="KW-0479">Metal-binding</keyword>
<name>A0AAV2S1J2_MEGNR</name>
<evidence type="ECO:0000256" key="1">
    <source>
        <dbReference type="ARBA" id="ARBA00022723"/>
    </source>
</evidence>
<dbReference type="Proteomes" id="UP001497623">
    <property type="component" value="Unassembled WGS sequence"/>
</dbReference>
<sequence>LEMDEVKVTEVNVKSIGHRSKNILDTFFTLQKNHYTEIGCVKQPHLNSDPFLYNLKIVNKKKTDKTVNIRIFLAPIEDENNKKLSLEEQRTLWTIMDRFTVALHPGSNTIKRSSCLSSITVEKPYTLDQIYKQIQRMFNLDSSECNTSKQKCGDHGECSPSCKPNEKEISGDCPG</sequence>
<proteinExistence type="predicted"/>
<reference evidence="5 6" key="1">
    <citation type="submission" date="2024-05" db="EMBL/GenBank/DDBJ databases">
        <authorList>
            <person name="Wallberg A."/>
        </authorList>
    </citation>
    <scope>NUCLEOTIDE SEQUENCE [LARGE SCALE GENOMIC DNA]</scope>
</reference>
<gene>
    <name evidence="5" type="ORF">MNOR_LOCUS30658</name>
</gene>
<comment type="caution">
    <text evidence="5">The sequence shown here is derived from an EMBL/GenBank/DDBJ whole genome shotgun (WGS) entry which is preliminary data.</text>
</comment>
<protein>
    <recommendedName>
        <fullName evidence="4">Hemocyanin C-terminal domain-containing protein</fullName>
    </recommendedName>
</protein>
<feature type="compositionally biased region" description="Basic and acidic residues" evidence="3">
    <location>
        <begin position="164"/>
        <end position="175"/>
    </location>
</feature>
<evidence type="ECO:0000256" key="2">
    <source>
        <dbReference type="ARBA" id="ARBA00023008"/>
    </source>
</evidence>
<keyword evidence="6" id="KW-1185">Reference proteome</keyword>
<dbReference type="EMBL" id="CAXKWB010037982">
    <property type="protein sequence ID" value="CAL4151015.1"/>
    <property type="molecule type" value="Genomic_DNA"/>
</dbReference>
<dbReference type="SUPFAM" id="SSF81296">
    <property type="entry name" value="E set domains"/>
    <property type="match status" value="1"/>
</dbReference>
<feature type="domain" description="Hemocyanin C-terminal" evidence="4">
    <location>
        <begin position="36"/>
        <end position="153"/>
    </location>
</feature>
<evidence type="ECO:0000313" key="6">
    <source>
        <dbReference type="Proteomes" id="UP001497623"/>
    </source>
</evidence>
<dbReference type="Gene3D" id="2.60.40.1520">
    <property type="entry name" value="Hemocyanin, C-terminal domain"/>
    <property type="match status" value="1"/>
</dbReference>
<dbReference type="PANTHER" id="PTHR11511">
    <property type="entry name" value="LARVAL STORAGE PROTEIN/PHENOLOXIDASE"/>
    <property type="match status" value="1"/>
</dbReference>
<dbReference type="Pfam" id="PF03723">
    <property type="entry name" value="Hemocyanin_C"/>
    <property type="match status" value="1"/>
</dbReference>
<dbReference type="InterPro" id="IPR005203">
    <property type="entry name" value="Hemocyanin_C"/>
</dbReference>
<dbReference type="GO" id="GO:0046872">
    <property type="term" value="F:metal ion binding"/>
    <property type="evidence" value="ECO:0007669"/>
    <property type="project" value="UniProtKB-KW"/>
</dbReference>
<accession>A0AAV2S1J2</accession>
<evidence type="ECO:0000313" key="5">
    <source>
        <dbReference type="EMBL" id="CAL4151015.1"/>
    </source>
</evidence>
<evidence type="ECO:0000259" key="4">
    <source>
        <dbReference type="Pfam" id="PF03723"/>
    </source>
</evidence>
<feature type="region of interest" description="Disordered" evidence="3">
    <location>
        <begin position="151"/>
        <end position="175"/>
    </location>
</feature>